<dbReference type="KEGG" id="ccj:UL81_01530"/>
<dbReference type="HOGENOM" id="CLU_3116819_0_0_11"/>
<keyword evidence="1" id="KW-0472">Membrane</keyword>
<protein>
    <submittedName>
        <fullName evidence="2">Uncharacterized protein</fullName>
    </submittedName>
</protein>
<reference evidence="2 3" key="1">
    <citation type="journal article" date="2015" name="Genome Announc.">
        <title>Complete Genome Sequence of Corynebacterium camporealensis DSM 44610, Isolated from the Milk of a Manchega Sheep with Subclinical Mastitis.</title>
        <authorList>
            <person name="Ruckert C."/>
            <person name="Albersmeier A."/>
            <person name="Winkler A."/>
            <person name="Tauch A."/>
        </authorList>
    </citation>
    <scope>NUCLEOTIDE SEQUENCE [LARGE SCALE GENOMIC DNA]</scope>
    <source>
        <strain evidence="2 3">DSM 44610</strain>
    </source>
</reference>
<dbReference type="Proteomes" id="UP000033566">
    <property type="component" value="Chromosome"/>
</dbReference>
<name>A0A0F6T9M9_9CORY</name>
<dbReference type="AlphaFoldDB" id="A0A0F6T9M9"/>
<dbReference type="EMBL" id="CP011311">
    <property type="protein sequence ID" value="AKE38291.1"/>
    <property type="molecule type" value="Genomic_DNA"/>
</dbReference>
<feature type="transmembrane region" description="Helical" evidence="1">
    <location>
        <begin position="6"/>
        <end position="26"/>
    </location>
</feature>
<evidence type="ECO:0000313" key="2">
    <source>
        <dbReference type="EMBL" id="AKE38291.1"/>
    </source>
</evidence>
<gene>
    <name evidence="2" type="ORF">UL81_01530</name>
</gene>
<sequence>MGPYELMLVLLFLAVVVGIIVWLVSLTKDVRKTRQLLEEQRRADKGGRVE</sequence>
<evidence type="ECO:0000256" key="1">
    <source>
        <dbReference type="SAM" id="Phobius"/>
    </source>
</evidence>
<keyword evidence="1" id="KW-0812">Transmembrane</keyword>
<organism evidence="2 3">
    <name type="scientific">Corynebacterium camporealensis</name>
    <dbReference type="NCBI Taxonomy" id="161896"/>
    <lineage>
        <taxon>Bacteria</taxon>
        <taxon>Bacillati</taxon>
        <taxon>Actinomycetota</taxon>
        <taxon>Actinomycetes</taxon>
        <taxon>Mycobacteriales</taxon>
        <taxon>Corynebacteriaceae</taxon>
        <taxon>Corynebacterium</taxon>
    </lineage>
</organism>
<dbReference type="PATRIC" id="fig|161896.4.peg.303"/>
<evidence type="ECO:0000313" key="3">
    <source>
        <dbReference type="Proteomes" id="UP000033566"/>
    </source>
</evidence>
<dbReference type="RefSeq" id="WP_158407901.1">
    <property type="nucleotide sequence ID" value="NZ_CP011311.1"/>
</dbReference>
<keyword evidence="3" id="KW-1185">Reference proteome</keyword>
<accession>A0A0F6T9M9</accession>
<keyword evidence="1" id="KW-1133">Transmembrane helix</keyword>
<proteinExistence type="predicted"/>